<sequence>MSESLGGLMSLIDELSKAHAELEAWRDVDTALHAFLVASEAARAMEGASAPEEFPAWVSAGSAAFEGASALRSVPATAYDMPLVFKDADDRSAVTKAMAALGGLIREVMAERALDLKTPDARLAALTASRCGTRIQLFLGG</sequence>
<proteinExistence type="predicted"/>
<gene>
    <name evidence="1" type="ORF">GCM10011574_59580</name>
</gene>
<dbReference type="Proteomes" id="UP000653480">
    <property type="component" value="Unassembled WGS sequence"/>
</dbReference>
<dbReference type="EMBL" id="BMMN01000014">
    <property type="protein sequence ID" value="GGO26770.1"/>
    <property type="molecule type" value="Genomic_DNA"/>
</dbReference>
<dbReference type="AlphaFoldDB" id="A0A8H9H3Z5"/>
<comment type="caution">
    <text evidence="1">The sequence shown here is derived from an EMBL/GenBank/DDBJ whole genome shotgun (WGS) entry which is preliminary data.</text>
</comment>
<reference evidence="1" key="2">
    <citation type="submission" date="2020-09" db="EMBL/GenBank/DDBJ databases">
        <authorList>
            <person name="Sun Q."/>
            <person name="Zhou Y."/>
        </authorList>
    </citation>
    <scope>NUCLEOTIDE SEQUENCE</scope>
    <source>
        <strain evidence="1">CGMCC 4.7138</strain>
    </source>
</reference>
<organism evidence="1 2">
    <name type="scientific">Microbispora bryophytorum</name>
    <dbReference type="NCBI Taxonomy" id="1460882"/>
    <lineage>
        <taxon>Bacteria</taxon>
        <taxon>Bacillati</taxon>
        <taxon>Actinomycetota</taxon>
        <taxon>Actinomycetes</taxon>
        <taxon>Streptosporangiales</taxon>
        <taxon>Streptosporangiaceae</taxon>
        <taxon>Microbispora</taxon>
    </lineage>
</organism>
<reference evidence="1" key="1">
    <citation type="journal article" date="2014" name="Int. J. Syst. Evol. Microbiol.">
        <title>Complete genome sequence of Corynebacterium casei LMG S-19264T (=DSM 44701T), isolated from a smear-ripened cheese.</title>
        <authorList>
            <consortium name="US DOE Joint Genome Institute (JGI-PGF)"/>
            <person name="Walter F."/>
            <person name="Albersmeier A."/>
            <person name="Kalinowski J."/>
            <person name="Ruckert C."/>
        </authorList>
    </citation>
    <scope>NUCLEOTIDE SEQUENCE</scope>
    <source>
        <strain evidence="1">CGMCC 4.7138</strain>
    </source>
</reference>
<name>A0A8H9H3Z5_9ACTN</name>
<evidence type="ECO:0000313" key="2">
    <source>
        <dbReference type="Proteomes" id="UP000653480"/>
    </source>
</evidence>
<accession>A0A8H9H3Z5</accession>
<evidence type="ECO:0000313" key="1">
    <source>
        <dbReference type="EMBL" id="GGO26770.1"/>
    </source>
</evidence>
<protein>
    <submittedName>
        <fullName evidence="1">Uncharacterized protein</fullName>
    </submittedName>
</protein>
<keyword evidence="2" id="KW-1185">Reference proteome</keyword>